<evidence type="ECO:0000313" key="3">
    <source>
        <dbReference type="Proteomes" id="UP000286045"/>
    </source>
</evidence>
<keyword evidence="3" id="KW-1185">Reference proteome</keyword>
<dbReference type="GO" id="GO:0051118">
    <property type="term" value="F:glucan endo-1,3-alpha-glucosidase activity"/>
    <property type="evidence" value="ECO:0007669"/>
    <property type="project" value="InterPro"/>
</dbReference>
<feature type="signal peptide" evidence="1">
    <location>
        <begin position="1"/>
        <end position="19"/>
    </location>
</feature>
<proteinExistence type="predicted"/>
<comment type="caution">
    <text evidence="2">The sequence shown here is derived from an EMBL/GenBank/DDBJ whole genome shotgun (WGS) entry which is preliminary data.</text>
</comment>
<dbReference type="CDD" id="cd11577">
    <property type="entry name" value="GH71"/>
    <property type="match status" value="1"/>
</dbReference>
<evidence type="ECO:0000313" key="2">
    <source>
        <dbReference type="EMBL" id="RWA10095.1"/>
    </source>
</evidence>
<dbReference type="AlphaFoldDB" id="A0A439D6R3"/>
<keyword evidence="1" id="KW-0732">Signal</keyword>
<dbReference type="STRING" id="363999.A0A439D6R3"/>
<dbReference type="InterPro" id="IPR005197">
    <property type="entry name" value="Glyco_hydro_71"/>
</dbReference>
<organism evidence="2 3">
    <name type="scientific">Xylaria grammica</name>
    <dbReference type="NCBI Taxonomy" id="363999"/>
    <lineage>
        <taxon>Eukaryota</taxon>
        <taxon>Fungi</taxon>
        <taxon>Dikarya</taxon>
        <taxon>Ascomycota</taxon>
        <taxon>Pezizomycotina</taxon>
        <taxon>Sordariomycetes</taxon>
        <taxon>Xylariomycetidae</taxon>
        <taxon>Xylariales</taxon>
        <taxon>Xylariaceae</taxon>
        <taxon>Xylaria</taxon>
    </lineage>
</organism>
<reference evidence="2 3" key="1">
    <citation type="submission" date="2018-12" db="EMBL/GenBank/DDBJ databases">
        <title>Draft genome sequence of Xylaria grammica IHI A82.</title>
        <authorList>
            <person name="Buettner E."/>
            <person name="Kellner H."/>
        </authorList>
    </citation>
    <scope>NUCLEOTIDE SEQUENCE [LARGE SCALE GENOMIC DNA]</scope>
    <source>
        <strain evidence="2 3">IHI A82</strain>
    </source>
</reference>
<accession>A0A439D6R3</accession>
<dbReference type="Gene3D" id="3.20.20.80">
    <property type="entry name" value="Glycosidases"/>
    <property type="match status" value="1"/>
</dbReference>
<feature type="chain" id="PRO_5019039225" description="Glycoside hydrolase family 71 protein" evidence="1">
    <location>
        <begin position="20"/>
        <end position="438"/>
    </location>
</feature>
<evidence type="ECO:0000256" key="1">
    <source>
        <dbReference type="SAM" id="SignalP"/>
    </source>
</evidence>
<protein>
    <recommendedName>
        <fullName evidence="4">Glycoside hydrolase family 71 protein</fullName>
    </recommendedName>
</protein>
<gene>
    <name evidence="2" type="ORF">EKO27_g4990</name>
</gene>
<dbReference type="EMBL" id="RYZI01000127">
    <property type="protein sequence ID" value="RWA10095.1"/>
    <property type="molecule type" value="Genomic_DNA"/>
</dbReference>
<name>A0A439D6R3_9PEZI</name>
<dbReference type="Proteomes" id="UP000286045">
    <property type="component" value="Unassembled WGS sequence"/>
</dbReference>
<evidence type="ECO:0008006" key="4">
    <source>
        <dbReference type="Google" id="ProtNLM"/>
    </source>
</evidence>
<dbReference type="Pfam" id="PF03659">
    <property type="entry name" value="Glyco_hydro_71"/>
    <property type="match status" value="1"/>
</dbReference>
<sequence length="438" mass="46975">MRLRSLVSLAGLCAKLATADRQVFAHYIVGLTSGQTRDEWQLDISQAKASGIDGFALNVGAQDDYNDAQLDLAYDVASSNGFSLFLSFDMQASQWSADQIGSYINTYKGLSSQFKVNNLPVVSTFEGPSQADIWPGVRAATGDIFFVPDWASLGAAGVGDKLSLIDGAFNWGAWPEANQKTMSTGNDVAYKSVLQGKPYMMGVSPYFYTSMITTYERFETGFQTDKRRPDLPGKNWYSSSDSLWFDRWKQVLDINPEYIEIITWNDFGESSYINAPISHQVVPGAETYVTGFDHTAFRFVLPYFISAYKAGNANVAVPSEGAVAWYRTTPATVCGDGGTVWGQGGSASAAGATQDVVSIIALTNAPTDINVKIGSGDGGQSVSATSTVGKASFYQVPINGRTGTVTVTLNGKSTTGPEITNNCPSSGHVNFNAVTIQV</sequence>